<feature type="transmembrane region" description="Helical" evidence="1">
    <location>
        <begin position="124"/>
        <end position="143"/>
    </location>
</feature>
<gene>
    <name evidence="2" type="ORF">O1D97_19355</name>
</gene>
<comment type="caution">
    <text evidence="2">The sequence shown here is derived from an EMBL/GenBank/DDBJ whole genome shotgun (WGS) entry which is preliminary data.</text>
</comment>
<sequence>MNDVKVSINTGEIRKLQSLLIWLASLIVIGLGVYLTLINFYNIEWLTRSGCIVVLLGIWSGMSGIIEERVLTSRFDVQRRIALSRAKLKLRKINAPEEYIEKEIESIELEYEQKMEKLRDNVRLQLGMVEVSLLMTGTFLWGFGDLFFKVIL</sequence>
<feature type="transmembrane region" description="Helical" evidence="1">
    <location>
        <begin position="20"/>
        <end position="41"/>
    </location>
</feature>
<keyword evidence="3" id="KW-1185">Reference proteome</keyword>
<dbReference type="EMBL" id="JAPUBN010000024">
    <property type="protein sequence ID" value="MCZ2723714.1"/>
    <property type="molecule type" value="Genomic_DNA"/>
</dbReference>
<dbReference type="Proteomes" id="UP001149719">
    <property type="component" value="Unassembled WGS sequence"/>
</dbReference>
<organism evidence="2 3">
    <name type="scientific">Marinomonas phaeophyticola</name>
    <dbReference type="NCBI Taxonomy" id="3004091"/>
    <lineage>
        <taxon>Bacteria</taxon>
        <taxon>Pseudomonadati</taxon>
        <taxon>Pseudomonadota</taxon>
        <taxon>Gammaproteobacteria</taxon>
        <taxon>Oceanospirillales</taxon>
        <taxon>Oceanospirillaceae</taxon>
        <taxon>Marinomonas</taxon>
    </lineage>
</organism>
<accession>A0ABT4JZ91</accession>
<reference evidence="2" key="1">
    <citation type="submission" date="2022-12" db="EMBL/GenBank/DDBJ databases">
        <title>Marinomonas 15G1-11 sp. nov, isolated from marine algae.</title>
        <authorList>
            <person name="Butt M."/>
            <person name="Choi D.G."/>
            <person name="Kim J.M."/>
            <person name="Lee J.K."/>
            <person name="Baek J.H."/>
            <person name="Jeon C.O."/>
        </authorList>
    </citation>
    <scope>NUCLEOTIDE SEQUENCE</scope>
    <source>
        <strain evidence="2">15G1-11</strain>
    </source>
</reference>
<name>A0ABT4JZ91_9GAMM</name>
<evidence type="ECO:0000313" key="3">
    <source>
        <dbReference type="Proteomes" id="UP001149719"/>
    </source>
</evidence>
<protein>
    <submittedName>
        <fullName evidence="2">Uncharacterized protein</fullName>
    </submittedName>
</protein>
<proteinExistence type="predicted"/>
<keyword evidence="1" id="KW-1133">Transmembrane helix</keyword>
<keyword evidence="1" id="KW-0472">Membrane</keyword>
<evidence type="ECO:0000313" key="2">
    <source>
        <dbReference type="EMBL" id="MCZ2723714.1"/>
    </source>
</evidence>
<feature type="transmembrane region" description="Helical" evidence="1">
    <location>
        <begin position="47"/>
        <end position="66"/>
    </location>
</feature>
<keyword evidence="1" id="KW-0812">Transmembrane</keyword>
<evidence type="ECO:0000256" key="1">
    <source>
        <dbReference type="SAM" id="Phobius"/>
    </source>
</evidence>
<dbReference type="RefSeq" id="WP_269127860.1">
    <property type="nucleotide sequence ID" value="NZ_JAPUBN010000024.1"/>
</dbReference>